<comment type="subcellular location">
    <subcellularLocation>
        <location evidence="2">Endoplasmic reticulum</location>
    </subcellularLocation>
    <subcellularLocation>
        <location evidence="3">Membrane</location>
    </subcellularLocation>
    <subcellularLocation>
        <location evidence="1">Mitochondrion</location>
    </subcellularLocation>
</comment>
<sequence>MSSLAARLKSLLQQLLHRVKASPSRLTVLHSPSDASTDVVFAFGCTANRDWSWTTSSLDKAWRKTPFSAESRTARIFTFECNASVEGRSNASLEEFIDENARDLLESLSSYRKSGAMYKRPIEFVCFGLGEYVCMKALLISNAREDQYLHQIHLSTVTLRTCRLL</sequence>
<gene>
    <name evidence="7" type="ORF">BDV35DRAFT_374840</name>
</gene>
<proteinExistence type="predicted"/>
<evidence type="ECO:0000313" key="7">
    <source>
        <dbReference type="EMBL" id="KAB8240017.1"/>
    </source>
</evidence>
<dbReference type="PANTHER" id="PTHR48182:SF2">
    <property type="entry name" value="PROTEIN SERAC1"/>
    <property type="match status" value="1"/>
</dbReference>
<evidence type="ECO:0000256" key="5">
    <source>
        <dbReference type="ARBA" id="ARBA00023128"/>
    </source>
</evidence>
<evidence type="ECO:0000256" key="4">
    <source>
        <dbReference type="ARBA" id="ARBA00022824"/>
    </source>
</evidence>
<dbReference type="VEuPathDB" id="FungiDB:F9C07_2260563"/>
<accession>A0A5N6GDY3</accession>
<feature type="non-terminal residue" evidence="7">
    <location>
        <position position="165"/>
    </location>
</feature>
<keyword evidence="6" id="KW-0472">Membrane</keyword>
<dbReference type="Proteomes" id="UP000325434">
    <property type="component" value="Unassembled WGS sequence"/>
</dbReference>
<keyword evidence="4" id="KW-0256">Endoplasmic reticulum</keyword>
<evidence type="ECO:0000256" key="2">
    <source>
        <dbReference type="ARBA" id="ARBA00004240"/>
    </source>
</evidence>
<dbReference type="GO" id="GO:0005739">
    <property type="term" value="C:mitochondrion"/>
    <property type="evidence" value="ECO:0007669"/>
    <property type="project" value="UniProtKB-SubCell"/>
</dbReference>
<keyword evidence="5" id="KW-0496">Mitochondrion</keyword>
<dbReference type="VEuPathDB" id="FungiDB:AFLA_008595"/>
<dbReference type="EMBL" id="ML734800">
    <property type="protein sequence ID" value="KAB8240017.1"/>
    <property type="molecule type" value="Genomic_DNA"/>
</dbReference>
<organism evidence="7">
    <name type="scientific">Aspergillus flavus</name>
    <dbReference type="NCBI Taxonomy" id="5059"/>
    <lineage>
        <taxon>Eukaryota</taxon>
        <taxon>Fungi</taxon>
        <taxon>Dikarya</taxon>
        <taxon>Ascomycota</taxon>
        <taxon>Pezizomycotina</taxon>
        <taxon>Eurotiomycetes</taxon>
        <taxon>Eurotiomycetidae</taxon>
        <taxon>Eurotiales</taxon>
        <taxon>Aspergillaceae</taxon>
        <taxon>Aspergillus</taxon>
        <taxon>Aspergillus subgen. Circumdati</taxon>
    </lineage>
</organism>
<protein>
    <submittedName>
        <fullName evidence="7">Uncharacterized protein</fullName>
    </submittedName>
</protein>
<dbReference type="AlphaFoldDB" id="A0A5N6GDY3"/>
<dbReference type="PANTHER" id="PTHR48182">
    <property type="entry name" value="PROTEIN SERAC1"/>
    <property type="match status" value="1"/>
</dbReference>
<dbReference type="GO" id="GO:0016020">
    <property type="term" value="C:membrane"/>
    <property type="evidence" value="ECO:0007669"/>
    <property type="project" value="UniProtKB-SubCell"/>
</dbReference>
<evidence type="ECO:0000256" key="6">
    <source>
        <dbReference type="ARBA" id="ARBA00023136"/>
    </source>
</evidence>
<reference evidence="7" key="1">
    <citation type="submission" date="2019-04" db="EMBL/GenBank/DDBJ databases">
        <title>Friends and foes A comparative genomics study of 23 Aspergillus species from section Flavi.</title>
        <authorList>
            <consortium name="DOE Joint Genome Institute"/>
            <person name="Kjaerbolling I."/>
            <person name="Vesth T."/>
            <person name="Frisvad J.C."/>
            <person name="Nybo J.L."/>
            <person name="Theobald S."/>
            <person name="Kildgaard S."/>
            <person name="Isbrandt T."/>
            <person name="Kuo A."/>
            <person name="Sato A."/>
            <person name="Lyhne E.K."/>
            <person name="Kogle M.E."/>
            <person name="Wiebenga A."/>
            <person name="Kun R.S."/>
            <person name="Lubbers R.J."/>
            <person name="Makela M.R."/>
            <person name="Barry K."/>
            <person name="Chovatia M."/>
            <person name="Clum A."/>
            <person name="Daum C."/>
            <person name="Haridas S."/>
            <person name="He G."/>
            <person name="LaButti K."/>
            <person name="Lipzen A."/>
            <person name="Mondo S."/>
            <person name="Riley R."/>
            <person name="Salamov A."/>
            <person name="Simmons B.A."/>
            <person name="Magnuson J.K."/>
            <person name="Henrissat B."/>
            <person name="Mortensen U.H."/>
            <person name="Larsen T.O."/>
            <person name="Devries R.P."/>
            <person name="Grigoriev I.V."/>
            <person name="Machida M."/>
            <person name="Baker S.E."/>
            <person name="Andersen M.R."/>
        </authorList>
    </citation>
    <scope>NUCLEOTIDE SEQUENCE [LARGE SCALE GENOMIC DNA]</scope>
    <source>
        <strain evidence="7">CBS 121.62</strain>
    </source>
</reference>
<evidence type="ECO:0000256" key="1">
    <source>
        <dbReference type="ARBA" id="ARBA00004173"/>
    </source>
</evidence>
<name>A0A5N6GDY3_ASPFL</name>
<dbReference type="GO" id="GO:0005783">
    <property type="term" value="C:endoplasmic reticulum"/>
    <property type="evidence" value="ECO:0007669"/>
    <property type="project" value="UniProtKB-SubCell"/>
</dbReference>
<evidence type="ECO:0000256" key="3">
    <source>
        <dbReference type="ARBA" id="ARBA00004370"/>
    </source>
</evidence>
<dbReference type="InterPro" id="IPR052374">
    <property type="entry name" value="SERAC1"/>
</dbReference>